<dbReference type="InterPro" id="IPR011043">
    <property type="entry name" value="Gal_Oxase/kelch_b-propeller"/>
</dbReference>
<dbReference type="SUPFAM" id="SSF50965">
    <property type="entry name" value="Galactose oxidase, central domain"/>
    <property type="match status" value="1"/>
</dbReference>
<accession>A0ABP0YTI0</accession>
<proteinExistence type="predicted"/>
<dbReference type="PANTHER" id="PTHR31111:SF136">
    <property type="entry name" value="F-BOX ASSOCIATED DOMAIN-CONTAINING PROTEIN"/>
    <property type="match status" value="1"/>
</dbReference>
<name>A0ABP0YTI0_9ROSI</name>
<dbReference type="PANTHER" id="PTHR31111">
    <property type="entry name" value="BNAA05G37150D PROTEIN-RELATED"/>
    <property type="match status" value="1"/>
</dbReference>
<dbReference type="NCBIfam" id="TIGR01640">
    <property type="entry name" value="F_box_assoc_1"/>
    <property type="match status" value="1"/>
</dbReference>
<dbReference type="InterPro" id="IPR017451">
    <property type="entry name" value="F-box-assoc_interact_dom"/>
</dbReference>
<dbReference type="InterPro" id="IPR006527">
    <property type="entry name" value="F-box-assoc_dom_typ1"/>
</dbReference>
<dbReference type="Pfam" id="PF07734">
    <property type="entry name" value="FBA_1"/>
    <property type="match status" value="1"/>
</dbReference>
<dbReference type="Proteomes" id="UP001642487">
    <property type="component" value="Chromosome 5"/>
</dbReference>
<protein>
    <recommendedName>
        <fullName evidence="1">F-box associated beta-propeller type 1 domain-containing protein</fullName>
    </recommendedName>
</protein>
<gene>
    <name evidence="2" type="ORF">CITCOLO1_LOCUS14734</name>
</gene>
<evidence type="ECO:0000313" key="3">
    <source>
        <dbReference type="Proteomes" id="UP001642487"/>
    </source>
</evidence>
<evidence type="ECO:0000313" key="2">
    <source>
        <dbReference type="EMBL" id="CAK9322583.1"/>
    </source>
</evidence>
<keyword evidence="3" id="KW-1185">Reference proteome</keyword>
<sequence>MTNEYMEVPTVDCAMNFDHHMHHHGYGFGFSPNIKQYKIVRIPRVTTNGLFVADIFTFDTLGTCSIGKWTSVSIMPFTTIGRNDGFYLNGRLYWIGSLVVGRVNSHCLLCFDVEHENFEEICFPGVGRQPVGTLVSCFEIQVFNGSLYLSGFDFESCWDFHVWKMMEQDCSWTKEFVVPLLFHPRAYYSRDYMISKFYHLQFIKAFEDGKFLFAVFQMELILYDPKTKKTEALDHKLYHGIEEKLWIYEIDSFNFGSIPNILGLNS</sequence>
<reference evidence="2 3" key="1">
    <citation type="submission" date="2024-03" db="EMBL/GenBank/DDBJ databases">
        <authorList>
            <person name="Gkanogiannis A."/>
            <person name="Becerra Lopez-Lavalle L."/>
        </authorList>
    </citation>
    <scope>NUCLEOTIDE SEQUENCE [LARGE SCALE GENOMIC DNA]</scope>
</reference>
<organism evidence="2 3">
    <name type="scientific">Citrullus colocynthis</name>
    <name type="common">colocynth</name>
    <dbReference type="NCBI Taxonomy" id="252529"/>
    <lineage>
        <taxon>Eukaryota</taxon>
        <taxon>Viridiplantae</taxon>
        <taxon>Streptophyta</taxon>
        <taxon>Embryophyta</taxon>
        <taxon>Tracheophyta</taxon>
        <taxon>Spermatophyta</taxon>
        <taxon>Magnoliopsida</taxon>
        <taxon>eudicotyledons</taxon>
        <taxon>Gunneridae</taxon>
        <taxon>Pentapetalae</taxon>
        <taxon>rosids</taxon>
        <taxon>fabids</taxon>
        <taxon>Cucurbitales</taxon>
        <taxon>Cucurbitaceae</taxon>
        <taxon>Benincaseae</taxon>
        <taxon>Citrullus</taxon>
    </lineage>
</organism>
<dbReference type="EMBL" id="OZ021739">
    <property type="protein sequence ID" value="CAK9322583.1"/>
    <property type="molecule type" value="Genomic_DNA"/>
</dbReference>
<feature type="domain" description="F-box associated beta-propeller type 1" evidence="1">
    <location>
        <begin position="20"/>
        <end position="179"/>
    </location>
</feature>
<evidence type="ECO:0000259" key="1">
    <source>
        <dbReference type="Pfam" id="PF07734"/>
    </source>
</evidence>